<dbReference type="EMBL" id="LT907978">
    <property type="protein sequence ID" value="SOB73320.1"/>
    <property type="molecule type" value="Genomic_DNA"/>
</dbReference>
<evidence type="ECO:0000313" key="17">
    <source>
        <dbReference type="Proteomes" id="UP000095679"/>
    </source>
</evidence>
<evidence type="ECO:0000256" key="4">
    <source>
        <dbReference type="ARBA" id="ARBA00022927"/>
    </source>
</evidence>
<dbReference type="NCBIfam" id="TIGR00964">
    <property type="entry name" value="secE_bact"/>
    <property type="match status" value="1"/>
</dbReference>
<accession>A0A173TS16</accession>
<comment type="similarity">
    <text evidence="8">Belongs to the SecE/SEC61-gamma family.</text>
</comment>
<evidence type="ECO:0000256" key="7">
    <source>
        <dbReference type="ARBA" id="ARBA00023136"/>
    </source>
</evidence>
<dbReference type="EMBL" id="QSEP01000066">
    <property type="protein sequence ID" value="RGZ81539.1"/>
    <property type="molecule type" value="Genomic_DNA"/>
</dbReference>
<dbReference type="KEGG" id="ehl:EHLA_2766"/>
<evidence type="ECO:0000313" key="10">
    <source>
        <dbReference type="EMBL" id="CUN85145.1"/>
    </source>
</evidence>
<dbReference type="GO" id="GO:0043952">
    <property type="term" value="P:protein transport by the Sec complex"/>
    <property type="evidence" value="ECO:0007669"/>
    <property type="project" value="UniProtKB-UniRule"/>
</dbReference>
<reference evidence="18" key="2">
    <citation type="submission" date="2017-09" db="EMBL/GenBank/DDBJ databases">
        <authorList>
            <person name="Shetty A S."/>
        </authorList>
    </citation>
    <scope>NUCLEOTIDE SEQUENCE [LARGE SCALE GENOMIC DNA]</scope>
</reference>
<evidence type="ECO:0000256" key="3">
    <source>
        <dbReference type="ARBA" id="ARBA00022692"/>
    </source>
</evidence>
<dbReference type="InterPro" id="IPR001901">
    <property type="entry name" value="Translocase_SecE/Sec61-g"/>
</dbReference>
<feature type="transmembrane region" description="Helical" evidence="8">
    <location>
        <begin position="37"/>
        <end position="61"/>
    </location>
</feature>
<dbReference type="GeneID" id="75049311"/>
<comment type="function">
    <text evidence="8">Essential subunit of the Sec protein translocation channel SecYEG. Clamps together the 2 halves of SecY. May contact the channel plug during translocation.</text>
</comment>
<evidence type="ECO:0000256" key="1">
    <source>
        <dbReference type="ARBA" id="ARBA00004370"/>
    </source>
</evidence>
<name>A0A173TS16_9FIRM</name>
<evidence type="ECO:0000256" key="8">
    <source>
        <dbReference type="HAMAP-Rule" id="MF_00422"/>
    </source>
</evidence>
<evidence type="ECO:0000313" key="22">
    <source>
        <dbReference type="Proteomes" id="UP000286561"/>
    </source>
</evidence>
<evidence type="ECO:0000313" key="21">
    <source>
        <dbReference type="Proteomes" id="UP000283700"/>
    </source>
</evidence>
<dbReference type="Proteomes" id="UP000283700">
    <property type="component" value="Unassembled WGS sequence"/>
</dbReference>
<evidence type="ECO:0000313" key="20">
    <source>
        <dbReference type="Proteomes" id="UP000283497"/>
    </source>
</evidence>
<reference evidence="19 20" key="4">
    <citation type="submission" date="2018-08" db="EMBL/GenBank/DDBJ databases">
        <title>A genome reference for cultivated species of the human gut microbiota.</title>
        <authorList>
            <person name="Zou Y."/>
            <person name="Xue W."/>
            <person name="Luo G."/>
        </authorList>
    </citation>
    <scope>NUCLEOTIDE SEQUENCE [LARGE SCALE GENOMIC DNA]</scope>
    <source>
        <strain evidence="14 21">AF31-17AC</strain>
        <strain evidence="13 20">AF45-14BH</strain>
        <strain evidence="12 22">AM48-23BH</strain>
        <strain evidence="11 19">TM10-1AC</strain>
    </source>
</reference>
<keyword evidence="5 8" id="KW-1133">Transmembrane helix</keyword>
<dbReference type="InterPro" id="IPR038379">
    <property type="entry name" value="SecE_sf"/>
</dbReference>
<dbReference type="Proteomes" id="UP000286561">
    <property type="component" value="Unassembled WGS sequence"/>
</dbReference>
<evidence type="ECO:0000256" key="6">
    <source>
        <dbReference type="ARBA" id="ARBA00023010"/>
    </source>
</evidence>
<dbReference type="STRING" id="39488.ERS852450_00730"/>
<dbReference type="Proteomes" id="UP000095390">
    <property type="component" value="Unassembled WGS sequence"/>
</dbReference>
<dbReference type="GO" id="GO:0009306">
    <property type="term" value="P:protein secretion"/>
    <property type="evidence" value="ECO:0007669"/>
    <property type="project" value="UniProtKB-UniRule"/>
</dbReference>
<evidence type="ECO:0000256" key="5">
    <source>
        <dbReference type="ARBA" id="ARBA00022989"/>
    </source>
</evidence>
<comment type="subunit">
    <text evidence="8">Component of the Sec protein translocase complex. Heterotrimer consisting of SecY, SecE and SecG subunits. The heterotrimers can form oligomers, although 1 heterotrimer is thought to be able to translocate proteins. Interacts with the ribosome. Interacts with SecDF, and other proteins may be involved. Interacts with SecA.</text>
</comment>
<dbReference type="EMBL" id="QRQO01000013">
    <property type="protein sequence ID" value="RHN14300.1"/>
    <property type="molecule type" value="Genomic_DNA"/>
</dbReference>
<dbReference type="InterPro" id="IPR005807">
    <property type="entry name" value="SecE_bac"/>
</dbReference>
<evidence type="ECO:0000313" key="18">
    <source>
        <dbReference type="Proteomes" id="UP000217549"/>
    </source>
</evidence>
<dbReference type="GO" id="GO:0006605">
    <property type="term" value="P:protein targeting"/>
    <property type="evidence" value="ECO:0007669"/>
    <property type="project" value="UniProtKB-UniRule"/>
</dbReference>
<dbReference type="RefSeq" id="WP_005345690.1">
    <property type="nucleotide sequence ID" value="NZ_BLYK01000029.1"/>
</dbReference>
<dbReference type="OrthoDB" id="9807958at2"/>
<dbReference type="EMBL" id="CYYC01000021">
    <property type="protein sequence ID" value="CUN04655.1"/>
    <property type="molecule type" value="Genomic_DNA"/>
</dbReference>
<keyword evidence="18" id="KW-1185">Reference proteome</keyword>
<keyword evidence="7 8" id="KW-0472">Membrane</keyword>
<evidence type="ECO:0000313" key="9">
    <source>
        <dbReference type="EMBL" id="CUN04655.1"/>
    </source>
</evidence>
<dbReference type="GO" id="GO:0065002">
    <property type="term" value="P:intracellular protein transmembrane transport"/>
    <property type="evidence" value="ECO:0007669"/>
    <property type="project" value="UniProtKB-UniRule"/>
</dbReference>
<keyword evidence="8" id="KW-1003">Cell membrane</keyword>
<reference evidence="15" key="3">
    <citation type="submission" date="2017-09" db="EMBL/GenBank/DDBJ databases">
        <authorList>
            <person name="Ehlers B."/>
            <person name="Leendertz F.H."/>
        </authorList>
    </citation>
    <scope>NUCLEOTIDE SEQUENCE [LARGE SCALE GENOMIC DNA]</scope>
    <source>
        <strain evidence="15">EH1</strain>
    </source>
</reference>
<keyword evidence="3 8" id="KW-0812">Transmembrane</keyword>
<evidence type="ECO:0000256" key="2">
    <source>
        <dbReference type="ARBA" id="ARBA00022448"/>
    </source>
</evidence>
<dbReference type="GO" id="GO:0008320">
    <property type="term" value="F:protein transmembrane transporter activity"/>
    <property type="evidence" value="ECO:0007669"/>
    <property type="project" value="UniProtKB-UniRule"/>
</dbReference>
<dbReference type="Proteomes" id="UP000217549">
    <property type="component" value="Chromosome I"/>
</dbReference>
<dbReference type="Proteomes" id="UP000262524">
    <property type="component" value="Unassembled WGS sequence"/>
</dbReference>
<dbReference type="HAMAP" id="MF_00422">
    <property type="entry name" value="SecE"/>
    <property type="match status" value="1"/>
</dbReference>
<keyword evidence="4 8" id="KW-0653">Protein transport</keyword>
<comment type="subcellular location">
    <subcellularLocation>
        <location evidence="8">Cell membrane</location>
        <topology evidence="8">Single-pass membrane protein</topology>
    </subcellularLocation>
    <subcellularLocation>
        <location evidence="1">Membrane</location>
    </subcellularLocation>
</comment>
<evidence type="ECO:0000313" key="19">
    <source>
        <dbReference type="Proteomes" id="UP000262524"/>
    </source>
</evidence>
<dbReference type="Proteomes" id="UP000283497">
    <property type="component" value="Unassembled WGS sequence"/>
</dbReference>
<dbReference type="EMBL" id="QRNJ01000019">
    <property type="protein sequence ID" value="RHK39869.1"/>
    <property type="molecule type" value="Genomic_DNA"/>
</dbReference>
<organism evidence="9 16">
    <name type="scientific">Anaerobutyricum hallii</name>
    <dbReference type="NCBI Taxonomy" id="39488"/>
    <lineage>
        <taxon>Bacteria</taxon>
        <taxon>Bacillati</taxon>
        <taxon>Bacillota</taxon>
        <taxon>Clostridia</taxon>
        <taxon>Lachnospirales</taxon>
        <taxon>Lachnospiraceae</taxon>
        <taxon>Anaerobutyricum</taxon>
    </lineage>
</organism>
<dbReference type="Pfam" id="PF00584">
    <property type="entry name" value="SecE"/>
    <property type="match status" value="1"/>
</dbReference>
<evidence type="ECO:0000313" key="16">
    <source>
        <dbReference type="Proteomes" id="UP000095390"/>
    </source>
</evidence>
<reference evidence="16 17" key="1">
    <citation type="submission" date="2015-09" db="EMBL/GenBank/DDBJ databases">
        <authorList>
            <consortium name="Pathogen Informatics"/>
        </authorList>
    </citation>
    <scope>NUCLEOTIDE SEQUENCE [LARGE SCALE GENOMIC DNA]</scope>
    <source>
        <strain evidence="10 17">2789STDY5834835</strain>
        <strain evidence="9 16">2789STDY5834966</strain>
    </source>
</reference>
<gene>
    <name evidence="8 11" type="primary">secE</name>
    <name evidence="13" type="ORF">DW068_06400</name>
    <name evidence="12" type="ORF">DW972_10160</name>
    <name evidence="14" type="ORF">DWZ29_06365</name>
    <name evidence="11" type="ORF">DXD91_12875</name>
    <name evidence="15" type="ORF">EHLA_2766</name>
    <name evidence="10" type="ORF">ERS852450_00730</name>
    <name evidence="9" type="ORF">ERS852578_01856</name>
</gene>
<proteinExistence type="inferred from homology"/>
<dbReference type="Gene3D" id="1.20.5.1030">
    <property type="entry name" value="Preprotein translocase secy subunit"/>
    <property type="match status" value="1"/>
</dbReference>
<sequence>MSDEAKKTEKTSWFQGLKAEFKNISWPDRKTLIRETITVTVVSVVLGVIIATLDMVLQYGINFLV</sequence>
<dbReference type="GO" id="GO:0005886">
    <property type="term" value="C:plasma membrane"/>
    <property type="evidence" value="ECO:0007669"/>
    <property type="project" value="UniProtKB-SubCell"/>
</dbReference>
<evidence type="ECO:0000313" key="12">
    <source>
        <dbReference type="EMBL" id="RGZ81539.1"/>
    </source>
</evidence>
<protein>
    <recommendedName>
        <fullName evidence="8">Protein translocase subunit SecE</fullName>
    </recommendedName>
</protein>
<dbReference type="EMBL" id="QSOE01000114">
    <property type="protein sequence ID" value="RGI81288.1"/>
    <property type="molecule type" value="Genomic_DNA"/>
</dbReference>
<evidence type="ECO:0000313" key="13">
    <source>
        <dbReference type="EMBL" id="RHK39869.1"/>
    </source>
</evidence>
<dbReference type="EMBL" id="CYZL01000005">
    <property type="protein sequence ID" value="CUN85145.1"/>
    <property type="molecule type" value="Genomic_DNA"/>
</dbReference>
<evidence type="ECO:0000313" key="11">
    <source>
        <dbReference type="EMBL" id="RGI81288.1"/>
    </source>
</evidence>
<keyword evidence="2 8" id="KW-0813">Transport</keyword>
<evidence type="ECO:0000313" key="14">
    <source>
        <dbReference type="EMBL" id="RHN14300.1"/>
    </source>
</evidence>
<evidence type="ECO:0000313" key="15">
    <source>
        <dbReference type="EMBL" id="SOB73320.1"/>
    </source>
</evidence>
<dbReference type="Proteomes" id="UP000095679">
    <property type="component" value="Unassembled WGS sequence"/>
</dbReference>
<dbReference type="AlphaFoldDB" id="A0A173TS16"/>
<keyword evidence="6 8" id="KW-0811">Translocation</keyword>